<dbReference type="AlphaFoldDB" id="A0A5B7IJ45"/>
<proteinExistence type="predicted"/>
<comment type="caution">
    <text evidence="1">The sequence shown here is derived from an EMBL/GenBank/DDBJ whole genome shotgun (WGS) entry which is preliminary data.</text>
</comment>
<dbReference type="EMBL" id="VSRR010058431">
    <property type="protein sequence ID" value="MPC81929.1"/>
    <property type="molecule type" value="Genomic_DNA"/>
</dbReference>
<evidence type="ECO:0000313" key="2">
    <source>
        <dbReference type="Proteomes" id="UP000324222"/>
    </source>
</evidence>
<evidence type="ECO:0000313" key="1">
    <source>
        <dbReference type="EMBL" id="MPC81929.1"/>
    </source>
</evidence>
<keyword evidence="2" id="KW-1185">Reference proteome</keyword>
<gene>
    <name evidence="1" type="ORF">E2C01_076570</name>
</gene>
<accession>A0A5B7IJ45</accession>
<protein>
    <submittedName>
        <fullName evidence="1">Uncharacterized protein</fullName>
    </submittedName>
</protein>
<sequence length="74" mass="8196">MALTLAARVEWPHDAPQRSQHHLHPCGGHAPSVTWVYPWCVCVCARQAWRTCLRAVLQSQQRQVPAAVTGGELA</sequence>
<name>A0A5B7IJ45_PORTR</name>
<dbReference type="Proteomes" id="UP000324222">
    <property type="component" value="Unassembled WGS sequence"/>
</dbReference>
<organism evidence="1 2">
    <name type="scientific">Portunus trituberculatus</name>
    <name type="common">Swimming crab</name>
    <name type="synonym">Neptunus trituberculatus</name>
    <dbReference type="NCBI Taxonomy" id="210409"/>
    <lineage>
        <taxon>Eukaryota</taxon>
        <taxon>Metazoa</taxon>
        <taxon>Ecdysozoa</taxon>
        <taxon>Arthropoda</taxon>
        <taxon>Crustacea</taxon>
        <taxon>Multicrustacea</taxon>
        <taxon>Malacostraca</taxon>
        <taxon>Eumalacostraca</taxon>
        <taxon>Eucarida</taxon>
        <taxon>Decapoda</taxon>
        <taxon>Pleocyemata</taxon>
        <taxon>Brachyura</taxon>
        <taxon>Eubrachyura</taxon>
        <taxon>Portunoidea</taxon>
        <taxon>Portunidae</taxon>
        <taxon>Portuninae</taxon>
        <taxon>Portunus</taxon>
    </lineage>
</organism>
<reference evidence="1 2" key="1">
    <citation type="submission" date="2019-05" db="EMBL/GenBank/DDBJ databases">
        <title>Another draft genome of Portunus trituberculatus and its Hox gene families provides insights of decapod evolution.</title>
        <authorList>
            <person name="Jeong J.-H."/>
            <person name="Song I."/>
            <person name="Kim S."/>
            <person name="Choi T."/>
            <person name="Kim D."/>
            <person name="Ryu S."/>
            <person name="Kim W."/>
        </authorList>
    </citation>
    <scope>NUCLEOTIDE SEQUENCE [LARGE SCALE GENOMIC DNA]</scope>
    <source>
        <tissue evidence="1">Muscle</tissue>
    </source>
</reference>